<protein>
    <submittedName>
        <fullName evidence="1">Uncharacterized protein</fullName>
    </submittedName>
</protein>
<accession>A0A382GD11</accession>
<organism evidence="1">
    <name type="scientific">marine metagenome</name>
    <dbReference type="NCBI Taxonomy" id="408172"/>
    <lineage>
        <taxon>unclassified sequences</taxon>
        <taxon>metagenomes</taxon>
        <taxon>ecological metagenomes</taxon>
    </lineage>
</organism>
<evidence type="ECO:0000313" key="1">
    <source>
        <dbReference type="EMBL" id="SVB73126.1"/>
    </source>
</evidence>
<reference evidence="1" key="1">
    <citation type="submission" date="2018-05" db="EMBL/GenBank/DDBJ databases">
        <authorList>
            <person name="Lanie J.A."/>
            <person name="Ng W.-L."/>
            <person name="Kazmierczak K.M."/>
            <person name="Andrzejewski T.M."/>
            <person name="Davidsen T.M."/>
            <person name="Wayne K.J."/>
            <person name="Tettelin H."/>
            <person name="Glass J.I."/>
            <person name="Rusch D."/>
            <person name="Podicherti R."/>
            <person name="Tsui H.-C.T."/>
            <person name="Winkler M.E."/>
        </authorList>
    </citation>
    <scope>NUCLEOTIDE SEQUENCE</scope>
</reference>
<sequence>MATVVTEIVVEIKIGRGEARTK</sequence>
<proteinExistence type="predicted"/>
<name>A0A382GD11_9ZZZZ</name>
<dbReference type="EMBL" id="UINC01054886">
    <property type="protein sequence ID" value="SVB73126.1"/>
    <property type="molecule type" value="Genomic_DNA"/>
</dbReference>
<gene>
    <name evidence="1" type="ORF">METZ01_LOCUS225980</name>
</gene>
<dbReference type="AlphaFoldDB" id="A0A382GD11"/>